<reference evidence="1" key="1">
    <citation type="submission" date="2018-05" db="EMBL/GenBank/DDBJ databases">
        <authorList>
            <person name="Lanie J.A."/>
            <person name="Ng W.-L."/>
            <person name="Kazmierczak K.M."/>
            <person name="Andrzejewski T.M."/>
            <person name="Davidsen T.M."/>
            <person name="Wayne K.J."/>
            <person name="Tettelin H."/>
            <person name="Glass J.I."/>
            <person name="Rusch D."/>
            <person name="Podicherti R."/>
            <person name="Tsui H.-C.T."/>
            <person name="Winkler M.E."/>
        </authorList>
    </citation>
    <scope>NUCLEOTIDE SEQUENCE</scope>
</reference>
<proteinExistence type="predicted"/>
<dbReference type="EMBL" id="UINC01018118">
    <property type="protein sequence ID" value="SVA75801.1"/>
    <property type="molecule type" value="Genomic_DNA"/>
</dbReference>
<feature type="non-terminal residue" evidence="1">
    <location>
        <position position="91"/>
    </location>
</feature>
<dbReference type="NCBIfam" id="TIGR04514">
    <property type="entry name" value="GWxTD_dom"/>
    <property type="match status" value="1"/>
</dbReference>
<sequence length="91" mass="10857">MVLSMLPGASGATARSSQRFDLDEWNRIDKRDLPGDIQEWLEEIEVILTKEEEETFLRLETELQRAEFMKRFWVVRDPTPGTPQNEYYDEY</sequence>
<dbReference type="InterPro" id="IPR030959">
    <property type="entry name" value="GWxTD_dom"/>
</dbReference>
<accession>A0A381YGW4</accession>
<dbReference type="AlphaFoldDB" id="A0A381YGW4"/>
<protein>
    <recommendedName>
        <fullName evidence="2">GWxTD domain-containing protein</fullName>
    </recommendedName>
</protein>
<evidence type="ECO:0008006" key="2">
    <source>
        <dbReference type="Google" id="ProtNLM"/>
    </source>
</evidence>
<organism evidence="1">
    <name type="scientific">marine metagenome</name>
    <dbReference type="NCBI Taxonomy" id="408172"/>
    <lineage>
        <taxon>unclassified sequences</taxon>
        <taxon>metagenomes</taxon>
        <taxon>ecological metagenomes</taxon>
    </lineage>
</organism>
<evidence type="ECO:0000313" key="1">
    <source>
        <dbReference type="EMBL" id="SVA75801.1"/>
    </source>
</evidence>
<name>A0A381YGW4_9ZZZZ</name>
<gene>
    <name evidence="1" type="ORF">METZ01_LOCUS128655</name>
</gene>